<comment type="caution">
    <text evidence="1">The sequence shown here is derived from an EMBL/GenBank/DDBJ whole genome shotgun (WGS) entry which is preliminary data.</text>
</comment>
<feature type="non-terminal residue" evidence="1">
    <location>
        <position position="186"/>
    </location>
</feature>
<organism evidence="1">
    <name type="scientific">Tanacetum cinerariifolium</name>
    <name type="common">Dalmatian daisy</name>
    <name type="synonym">Chrysanthemum cinerariifolium</name>
    <dbReference type="NCBI Taxonomy" id="118510"/>
    <lineage>
        <taxon>Eukaryota</taxon>
        <taxon>Viridiplantae</taxon>
        <taxon>Streptophyta</taxon>
        <taxon>Embryophyta</taxon>
        <taxon>Tracheophyta</taxon>
        <taxon>Spermatophyta</taxon>
        <taxon>Magnoliopsida</taxon>
        <taxon>eudicotyledons</taxon>
        <taxon>Gunneridae</taxon>
        <taxon>Pentapetalae</taxon>
        <taxon>asterids</taxon>
        <taxon>campanulids</taxon>
        <taxon>Asterales</taxon>
        <taxon>Asteraceae</taxon>
        <taxon>Asteroideae</taxon>
        <taxon>Anthemideae</taxon>
        <taxon>Anthemidinae</taxon>
        <taxon>Tanacetum</taxon>
    </lineage>
</organism>
<gene>
    <name evidence="1" type="ORF">Tci_355627</name>
</gene>
<name>A0A699HHW4_TANCI</name>
<evidence type="ECO:0000313" key="1">
    <source>
        <dbReference type="EMBL" id="GEX83652.1"/>
    </source>
</evidence>
<dbReference type="PANTHER" id="PTHR11439:SF487">
    <property type="entry name" value="RNA-DIRECTED DNA POLYMERASE"/>
    <property type="match status" value="1"/>
</dbReference>
<dbReference type="CDD" id="cd09272">
    <property type="entry name" value="RNase_HI_RT_Ty1"/>
    <property type="match status" value="1"/>
</dbReference>
<proteinExistence type="predicted"/>
<protein>
    <submittedName>
        <fullName evidence="1">Uncharacterized mitochondrial protein AtMg00810-like</fullName>
    </submittedName>
</protein>
<accession>A0A699HHW4</accession>
<dbReference type="PANTHER" id="PTHR11439">
    <property type="entry name" value="GAG-POL-RELATED RETROTRANSPOSON"/>
    <property type="match status" value="1"/>
</dbReference>
<dbReference type="EMBL" id="BKCJ010133348">
    <property type="protein sequence ID" value="GEX83652.1"/>
    <property type="molecule type" value="Genomic_DNA"/>
</dbReference>
<sequence length="186" mass="21003">MTQRKYALELLKCADVLDIKPIATPMDTIIKLNDSDGYVLLDPSTNRTLVGKLLYLTITRRDLSFAAQALGQYSHSARSSHYKALLSDWASCAITRRCVTGYAVFLGHSLISWKSKKQTVFSRSSTKAEYKALANTLANNLIHHARIKYIEIDCHFVRDKIRQGQISPCFVLTRHHIADIFTKGLC</sequence>
<reference evidence="1" key="1">
    <citation type="journal article" date="2019" name="Sci. Rep.">
        <title>Draft genome of Tanacetum cinerariifolium, the natural source of mosquito coil.</title>
        <authorList>
            <person name="Yamashiro T."/>
            <person name="Shiraishi A."/>
            <person name="Satake H."/>
            <person name="Nakayama K."/>
        </authorList>
    </citation>
    <scope>NUCLEOTIDE SEQUENCE</scope>
</reference>
<dbReference type="AlphaFoldDB" id="A0A699HHW4"/>